<feature type="compositionally biased region" description="Basic and acidic residues" evidence="5">
    <location>
        <begin position="270"/>
        <end position="283"/>
    </location>
</feature>
<dbReference type="InterPro" id="IPR015424">
    <property type="entry name" value="PyrdxlP-dep_Trfase"/>
</dbReference>
<evidence type="ECO:0000259" key="6">
    <source>
        <dbReference type="Pfam" id="PF00155"/>
    </source>
</evidence>
<dbReference type="Gene3D" id="3.40.640.10">
    <property type="entry name" value="Type I PLP-dependent aspartate aminotransferase-like (Major domain)"/>
    <property type="match status" value="1"/>
</dbReference>
<dbReference type="InterPro" id="IPR015422">
    <property type="entry name" value="PyrdxlP-dep_Trfase_small"/>
</dbReference>
<dbReference type="PANTHER" id="PTHR13693">
    <property type="entry name" value="CLASS II AMINOTRANSFERASE/8-AMINO-7-OXONONANOATE SYNTHASE"/>
    <property type="match status" value="1"/>
</dbReference>
<keyword evidence="4" id="KW-0663">Pyridoxal phosphate</keyword>
<dbReference type="GO" id="GO:0016740">
    <property type="term" value="F:transferase activity"/>
    <property type="evidence" value="ECO:0007669"/>
    <property type="project" value="UniProtKB-KW"/>
</dbReference>
<dbReference type="Gene3D" id="3.90.1150.10">
    <property type="entry name" value="Aspartate Aminotransferase, domain 1"/>
    <property type="match status" value="1"/>
</dbReference>
<comment type="similarity">
    <text evidence="2">Belongs to the class-II pyridoxal-phosphate-dependent aminotransferase family. BioF subfamily.</text>
</comment>
<dbReference type="InterPro" id="IPR050087">
    <property type="entry name" value="AON_synthase_class-II"/>
</dbReference>
<evidence type="ECO:0000313" key="7">
    <source>
        <dbReference type="EMBL" id="KAG7531988.1"/>
    </source>
</evidence>
<sequence length="481" mass="53925">MSSSESLDSRLESLLERRKRNSTYRSLKEYRTVQTASDRAGSSKDELIDFSSNDYLSITHSPSLRSRYLRRLKDCPASLFGSAGSRLLDGTTPYHTSLEQRLARYFSYASGTQNAGPSTSDTSALLFNSGYDANVSFFSTVPQRGDYIVHDELVHASVWDGMRGNARRGVPESQRYSFRHNSVDALERVLREIISLEIERHGKGIIYIALESLYSMDGDLAPLDEILILLDSLRREFPHHVSPNKVILVLDEAHTTGVSGKGGRGLAWHLQDRSQGPDRDERYRSRARRVRDWCQVRVMTFGKAVGGQGAVLVASPAVRQFLINYARPFIFSTAMSVNNVLAIESAWDVLESEEGDQRRRDLQRICNIFNHEVSRLLQENVVPDTLLSLLADKDAATPTEPTHITPLITPHPHSLALHLREQGFLTRPVVHPTVPKGRERVRVCLHAGNREEDVLGLLAAIRVWLLHGPHTAAAPPLKARL</sequence>
<comment type="cofactor">
    <cofactor evidence="1">
        <name>pyridoxal 5'-phosphate</name>
        <dbReference type="ChEBI" id="CHEBI:597326"/>
    </cofactor>
</comment>
<protein>
    <recommendedName>
        <fullName evidence="6">Aminotransferase class I/classII large domain-containing protein</fullName>
    </recommendedName>
</protein>
<dbReference type="Pfam" id="PF00155">
    <property type="entry name" value="Aminotran_1_2"/>
    <property type="match status" value="1"/>
</dbReference>
<feature type="domain" description="Aminotransferase class I/classII large" evidence="6">
    <location>
        <begin position="46"/>
        <end position="461"/>
    </location>
</feature>
<dbReference type="Proteomes" id="UP000812966">
    <property type="component" value="Unassembled WGS sequence"/>
</dbReference>
<evidence type="ECO:0000256" key="4">
    <source>
        <dbReference type="ARBA" id="ARBA00022898"/>
    </source>
</evidence>
<proteinExistence type="inferred from homology"/>
<reference evidence="7" key="1">
    <citation type="submission" date="2020-04" db="EMBL/GenBank/DDBJ databases">
        <title>Analysis of mating type loci in Filobasidium floriforme.</title>
        <authorList>
            <person name="Nowrousian M."/>
        </authorList>
    </citation>
    <scope>NUCLEOTIDE SEQUENCE</scope>
    <source>
        <strain evidence="7">CBS 6242</strain>
    </source>
</reference>
<dbReference type="SUPFAM" id="SSF53383">
    <property type="entry name" value="PLP-dependent transferases"/>
    <property type="match status" value="1"/>
</dbReference>
<gene>
    <name evidence="7" type="ORF">FFLO_03927</name>
</gene>
<name>A0A8K0JQ36_9TREE</name>
<dbReference type="InterPro" id="IPR015421">
    <property type="entry name" value="PyrdxlP-dep_Trfase_major"/>
</dbReference>
<organism evidence="7 8">
    <name type="scientific">Filobasidium floriforme</name>
    <dbReference type="NCBI Taxonomy" id="5210"/>
    <lineage>
        <taxon>Eukaryota</taxon>
        <taxon>Fungi</taxon>
        <taxon>Dikarya</taxon>
        <taxon>Basidiomycota</taxon>
        <taxon>Agaricomycotina</taxon>
        <taxon>Tremellomycetes</taxon>
        <taxon>Filobasidiales</taxon>
        <taxon>Filobasidiaceae</taxon>
        <taxon>Filobasidium</taxon>
    </lineage>
</organism>
<evidence type="ECO:0000313" key="8">
    <source>
        <dbReference type="Proteomes" id="UP000812966"/>
    </source>
</evidence>
<dbReference type="InterPro" id="IPR004839">
    <property type="entry name" value="Aminotransferase_I/II_large"/>
</dbReference>
<dbReference type="EMBL" id="JABELV010000077">
    <property type="protein sequence ID" value="KAG7531988.1"/>
    <property type="molecule type" value="Genomic_DNA"/>
</dbReference>
<feature type="region of interest" description="Disordered" evidence="5">
    <location>
        <begin position="259"/>
        <end position="283"/>
    </location>
</feature>
<dbReference type="GO" id="GO:0030170">
    <property type="term" value="F:pyridoxal phosphate binding"/>
    <property type="evidence" value="ECO:0007669"/>
    <property type="project" value="InterPro"/>
</dbReference>
<dbReference type="GO" id="GO:0009102">
    <property type="term" value="P:biotin biosynthetic process"/>
    <property type="evidence" value="ECO:0007669"/>
    <property type="project" value="TreeGrafter"/>
</dbReference>
<evidence type="ECO:0000256" key="2">
    <source>
        <dbReference type="ARBA" id="ARBA00010008"/>
    </source>
</evidence>
<evidence type="ECO:0000256" key="3">
    <source>
        <dbReference type="ARBA" id="ARBA00022679"/>
    </source>
</evidence>
<comment type="caution">
    <text evidence="7">The sequence shown here is derived from an EMBL/GenBank/DDBJ whole genome shotgun (WGS) entry which is preliminary data.</text>
</comment>
<dbReference type="PANTHER" id="PTHR13693:SF77">
    <property type="entry name" value="8-AMINO-7-OXONONANOATE SYNTHASE"/>
    <property type="match status" value="1"/>
</dbReference>
<evidence type="ECO:0000256" key="5">
    <source>
        <dbReference type="SAM" id="MobiDB-lite"/>
    </source>
</evidence>
<keyword evidence="8" id="KW-1185">Reference proteome</keyword>
<accession>A0A8K0JQ36</accession>
<keyword evidence="3" id="KW-0808">Transferase</keyword>
<dbReference type="AlphaFoldDB" id="A0A8K0JQ36"/>
<evidence type="ECO:0000256" key="1">
    <source>
        <dbReference type="ARBA" id="ARBA00001933"/>
    </source>
</evidence>